<feature type="transmembrane region" description="Helical" evidence="3">
    <location>
        <begin position="657"/>
        <end position="678"/>
    </location>
</feature>
<organism evidence="4 5">
    <name type="scientific">Aphanomyces euteiches</name>
    <dbReference type="NCBI Taxonomy" id="100861"/>
    <lineage>
        <taxon>Eukaryota</taxon>
        <taxon>Sar</taxon>
        <taxon>Stramenopiles</taxon>
        <taxon>Oomycota</taxon>
        <taxon>Saprolegniomycetes</taxon>
        <taxon>Saprolegniales</taxon>
        <taxon>Verrucalvaceae</taxon>
        <taxon>Aphanomyces</taxon>
    </lineage>
</organism>
<proteinExistence type="predicted"/>
<dbReference type="VEuPathDB" id="FungiDB:AeMF1_000947"/>
<feature type="transmembrane region" description="Helical" evidence="3">
    <location>
        <begin position="516"/>
        <end position="537"/>
    </location>
</feature>
<feature type="coiled-coil region" evidence="1">
    <location>
        <begin position="421"/>
        <end position="504"/>
    </location>
</feature>
<reference evidence="4 5" key="1">
    <citation type="submission" date="2019-07" db="EMBL/GenBank/DDBJ databases">
        <title>Genomics analysis of Aphanomyces spp. identifies a new class of oomycete effector associated with host adaptation.</title>
        <authorList>
            <person name="Gaulin E."/>
        </authorList>
    </citation>
    <scope>NUCLEOTIDE SEQUENCE [LARGE SCALE GENOMIC DNA]</scope>
    <source>
        <strain evidence="4 5">ATCC 201684</strain>
    </source>
</reference>
<feature type="region of interest" description="Disordered" evidence="2">
    <location>
        <begin position="37"/>
        <end position="61"/>
    </location>
</feature>
<keyword evidence="3" id="KW-1133">Transmembrane helix</keyword>
<keyword evidence="3" id="KW-0472">Membrane</keyword>
<keyword evidence="3" id="KW-0812">Transmembrane</keyword>
<keyword evidence="1" id="KW-0175">Coiled coil</keyword>
<feature type="transmembrane region" description="Helical" evidence="3">
    <location>
        <begin position="624"/>
        <end position="645"/>
    </location>
</feature>
<protein>
    <submittedName>
        <fullName evidence="4">Uncharacterized protein</fullName>
    </submittedName>
</protein>
<sequence length="705" mass="81211">MEVHVTEYTFSSNAPSEAVVDEFEIFTSDVTGKMLDAAPSSSLPSVEDKTDIRNGEGKQDAPPSFISVTVDAVATLDIPDRIELSPDQLQETSAIVLVLVVVGGLVLALTVSCLCNVRSRRKTKERLAWLDQQSDIAKIENAMAKIKDIAFHTAASRRRRLLKFSKQANYLLNEANHKEFDQTRWIVVNRLSRQPETHEDVGTLLTQLEDAIDDGKELESFDRVSVAKMLEDLQTCHQHIAELKACVMEKISRVIASREHNGWRLQDWTRLLDLWHALGLDERDLSTHDDWYHTTRAELEARDVCLTQLARLHTICTSDDVAGHEAALGDMETLLHQAQVREWTHETLHQMERFVQSRKHDNEEAMVIVAYEQNMQTLEANRAALHSREDAIAFYVEHNAMTRAEAVVHVERMIFDYTLHRERLDADKQTEERKLRENRRMHMETLVAKHQRERQRAQEKWERDRQKYKEKVSLAAEAFERRQAMKAQKRKEAQEKEERQARQQWLERRSIAEWEWIQWVLLMDFIVAVLIVAVVFWDTVATSSDAFSPACDGRTSYWTPNQLSIWTCQVFYGAKVAAAMVALVLVLSLLSYLNLALWGLGLLVALALYVFRASWKHMVRRMPHAAWIVVFNYAMGYFFSIDPWLEWKIVVNWRPLFVYIVYPVASLVLTVCVGIWVACDAPAVCFDTALLWSTQLVSSSFVELA</sequence>
<dbReference type="AlphaFoldDB" id="A0A6G0XN88"/>
<feature type="transmembrane region" description="Helical" evidence="3">
    <location>
        <begin position="94"/>
        <end position="117"/>
    </location>
</feature>
<feature type="transmembrane region" description="Helical" evidence="3">
    <location>
        <begin position="592"/>
        <end position="612"/>
    </location>
</feature>
<evidence type="ECO:0000313" key="5">
    <source>
        <dbReference type="Proteomes" id="UP000481153"/>
    </source>
</evidence>
<evidence type="ECO:0000256" key="2">
    <source>
        <dbReference type="SAM" id="MobiDB-lite"/>
    </source>
</evidence>
<evidence type="ECO:0000256" key="3">
    <source>
        <dbReference type="SAM" id="Phobius"/>
    </source>
</evidence>
<gene>
    <name evidence="4" type="ORF">Ae201684_003047</name>
</gene>
<name>A0A6G0XN88_9STRA</name>
<feature type="compositionally biased region" description="Basic and acidic residues" evidence="2">
    <location>
        <begin position="46"/>
        <end position="59"/>
    </location>
</feature>
<dbReference type="Proteomes" id="UP000481153">
    <property type="component" value="Unassembled WGS sequence"/>
</dbReference>
<comment type="caution">
    <text evidence="4">The sequence shown here is derived from an EMBL/GenBank/DDBJ whole genome shotgun (WGS) entry which is preliminary data.</text>
</comment>
<evidence type="ECO:0000313" key="4">
    <source>
        <dbReference type="EMBL" id="KAF0741856.1"/>
    </source>
</evidence>
<evidence type="ECO:0000256" key="1">
    <source>
        <dbReference type="SAM" id="Coils"/>
    </source>
</evidence>
<dbReference type="EMBL" id="VJMJ01000034">
    <property type="protein sequence ID" value="KAF0741856.1"/>
    <property type="molecule type" value="Genomic_DNA"/>
</dbReference>
<accession>A0A6G0XN88</accession>
<keyword evidence="5" id="KW-1185">Reference proteome</keyword>